<reference evidence="10 11" key="1">
    <citation type="submission" date="2020-04" db="EMBL/GenBank/DDBJ databases">
        <authorList>
            <person name="Yoon J."/>
        </authorList>
    </citation>
    <scope>NUCLEOTIDE SEQUENCE [LARGE SCALE GENOMIC DNA]</scope>
    <source>
        <strain evidence="10 11">KMU-166</strain>
    </source>
</reference>
<protein>
    <recommendedName>
        <fullName evidence="3">bis(5'-nucleosyl)-tetraphosphatase (symmetrical)</fullName>
        <ecNumber evidence="3">3.6.1.41</ecNumber>
    </recommendedName>
    <alternativeName>
        <fullName evidence="6">Ap4A hydrolase</fullName>
    </alternativeName>
    <alternativeName>
        <fullName evidence="5">Diadenosine 5',5'''-P1,P4-tetraphosphate pyrophosphohydrolase</fullName>
    </alternativeName>
    <alternativeName>
        <fullName evidence="7">Diadenosine tetraphosphatase</fullName>
    </alternativeName>
</protein>
<keyword evidence="4 10" id="KW-0378">Hydrolase</keyword>
<dbReference type="GO" id="GO:0008803">
    <property type="term" value="F:bis(5'-nucleosyl)-tetraphosphatase (symmetrical) activity"/>
    <property type="evidence" value="ECO:0007669"/>
    <property type="project" value="UniProtKB-EC"/>
</dbReference>
<dbReference type="RefSeq" id="WP_168449182.1">
    <property type="nucleotide sequence ID" value="NZ_JAAWWK010000002.1"/>
</dbReference>
<dbReference type="PANTHER" id="PTHR40942">
    <property type="match status" value="1"/>
</dbReference>
<evidence type="ECO:0000256" key="1">
    <source>
        <dbReference type="ARBA" id="ARBA00003413"/>
    </source>
</evidence>
<comment type="caution">
    <text evidence="10">The sequence shown here is derived from an EMBL/GenBank/DDBJ whole genome shotgun (WGS) entry which is preliminary data.</text>
</comment>
<dbReference type="CDD" id="cd07422">
    <property type="entry name" value="MPP_ApaH"/>
    <property type="match status" value="1"/>
</dbReference>
<feature type="domain" description="Calcineurin-like phosphoesterase" evidence="9">
    <location>
        <begin position="4"/>
        <end position="154"/>
    </location>
</feature>
<dbReference type="Gene3D" id="3.60.21.10">
    <property type="match status" value="1"/>
</dbReference>
<dbReference type="EMBL" id="JAAWWK010000002">
    <property type="protein sequence ID" value="NKI16621.1"/>
    <property type="molecule type" value="Genomic_DNA"/>
</dbReference>
<accession>A0ABX1GCE5</accession>
<evidence type="ECO:0000256" key="4">
    <source>
        <dbReference type="ARBA" id="ARBA00022801"/>
    </source>
</evidence>
<dbReference type="PANTHER" id="PTHR40942:SF4">
    <property type="entry name" value="CYTOCHROME C5"/>
    <property type="match status" value="1"/>
</dbReference>
<evidence type="ECO:0000259" key="9">
    <source>
        <dbReference type="Pfam" id="PF00149"/>
    </source>
</evidence>
<comment type="function">
    <text evidence="1">Hydrolyzes diadenosine 5',5'''-P1,P4-tetraphosphate to yield ADP.</text>
</comment>
<dbReference type="Pfam" id="PF00149">
    <property type="entry name" value="Metallophos"/>
    <property type="match status" value="1"/>
</dbReference>
<gene>
    <name evidence="10" type="ORF">HCU74_04210</name>
</gene>
<keyword evidence="11" id="KW-1185">Reference proteome</keyword>
<dbReference type="Proteomes" id="UP000765845">
    <property type="component" value="Unassembled WGS sequence"/>
</dbReference>
<proteinExistence type="inferred from homology"/>
<evidence type="ECO:0000256" key="8">
    <source>
        <dbReference type="ARBA" id="ARBA00049417"/>
    </source>
</evidence>
<evidence type="ECO:0000256" key="7">
    <source>
        <dbReference type="ARBA" id="ARBA00033210"/>
    </source>
</evidence>
<sequence length="269" mass="30915">MTRYAVGDLQGCLKPLQCLLNEVEFDHARDQLWLVGDLVNRGPDSLDTLRFLYRIRDSLRITLGNHDLHCIALARGYTQRGRHPTLEALLNAPDCDELMDWLQQQALVLRTDDGRYLMSHAGIPPHWSSDKALALSREVEEALRSEHSADFFREMYGNTPLRWQDELEGNERLRCITNHLTRMRICAADGKLELAFKSGLATIPAGYRPWFQWPTAQPRREKLLFGHWAALECRTGREDIIALDSGCVWGRHMTLFNMDSGEKHRCDCA</sequence>
<dbReference type="EC" id="3.6.1.41" evidence="3"/>
<evidence type="ECO:0000256" key="6">
    <source>
        <dbReference type="ARBA" id="ARBA00032248"/>
    </source>
</evidence>
<organism evidence="10 11">
    <name type="scientific">Spongiibacter thalassae</name>
    <dbReference type="NCBI Taxonomy" id="2721624"/>
    <lineage>
        <taxon>Bacteria</taxon>
        <taxon>Pseudomonadati</taxon>
        <taxon>Pseudomonadota</taxon>
        <taxon>Gammaproteobacteria</taxon>
        <taxon>Cellvibrionales</taxon>
        <taxon>Spongiibacteraceae</taxon>
        <taxon>Spongiibacter</taxon>
    </lineage>
</organism>
<evidence type="ECO:0000313" key="10">
    <source>
        <dbReference type="EMBL" id="NKI16621.1"/>
    </source>
</evidence>
<dbReference type="InterPro" id="IPR029052">
    <property type="entry name" value="Metallo-depent_PP-like"/>
</dbReference>
<dbReference type="PIRSF" id="PIRSF000903">
    <property type="entry name" value="B5n-ttraPtase_sm"/>
    <property type="match status" value="1"/>
</dbReference>
<dbReference type="SUPFAM" id="SSF56300">
    <property type="entry name" value="Metallo-dependent phosphatases"/>
    <property type="match status" value="1"/>
</dbReference>
<dbReference type="InterPro" id="IPR004617">
    <property type="entry name" value="ApaH"/>
</dbReference>
<evidence type="ECO:0000313" key="11">
    <source>
        <dbReference type="Proteomes" id="UP000765845"/>
    </source>
</evidence>
<evidence type="ECO:0000256" key="5">
    <source>
        <dbReference type="ARBA" id="ARBA00031248"/>
    </source>
</evidence>
<comment type="catalytic activity">
    <reaction evidence="8">
        <text>P(1),P(4)-bis(5'-adenosyl) tetraphosphate + H2O = 2 ADP + 2 H(+)</text>
        <dbReference type="Rhea" id="RHEA:24252"/>
        <dbReference type="ChEBI" id="CHEBI:15377"/>
        <dbReference type="ChEBI" id="CHEBI:15378"/>
        <dbReference type="ChEBI" id="CHEBI:58141"/>
        <dbReference type="ChEBI" id="CHEBI:456216"/>
        <dbReference type="EC" id="3.6.1.41"/>
    </reaction>
</comment>
<dbReference type="NCBIfam" id="NF001204">
    <property type="entry name" value="PRK00166.1"/>
    <property type="match status" value="1"/>
</dbReference>
<dbReference type="NCBIfam" id="TIGR00668">
    <property type="entry name" value="apaH"/>
    <property type="match status" value="1"/>
</dbReference>
<comment type="similarity">
    <text evidence="2">Belongs to the Ap4A hydrolase family.</text>
</comment>
<name>A0ABX1GCE5_9GAMM</name>
<dbReference type="InterPro" id="IPR004843">
    <property type="entry name" value="Calcineurin-like_PHP"/>
</dbReference>
<evidence type="ECO:0000256" key="3">
    <source>
        <dbReference type="ARBA" id="ARBA00012506"/>
    </source>
</evidence>
<evidence type="ECO:0000256" key="2">
    <source>
        <dbReference type="ARBA" id="ARBA00005419"/>
    </source>
</evidence>